<accession>A0A2S5KJR5</accession>
<proteinExistence type="predicted"/>
<sequence length="358" mass="41487">MYKDLYLKIDNYCCATDDDLYVYLPLRFYELTLKHRLLDQLGGFSHLLLDALTLLPEQGIGWVLEVTGLYPQQLQPILNRLNGLGLMNGGQLSQRGERLTVWKHLLHGQTRYVWLDGHHKSHSFCGDASLDVMELHEDDPFVIRRWNRGNSKPRSWSCQDWNEDCERQRNRILRYPDEYLGAVFETFRDCFIDTGFSVQEWELNVRYVSDKSELCALEVQLEPADLLSGSTHEFRIASPVLCLDTRYRLPDGAPVELRELQPEDQRRAVSFGRDAPNTELLLEIPASPWIWPEVNEPIRRQAVNLLFQNVAISAPQAEALFNRDHNLAERWQNLGFGWSAVEARLQEVEGVHRIKGNT</sequence>
<evidence type="ECO:0000313" key="2">
    <source>
        <dbReference type="Proteomes" id="UP000238196"/>
    </source>
</evidence>
<dbReference type="EMBL" id="PRLP01000112">
    <property type="protein sequence ID" value="PPC75028.1"/>
    <property type="molecule type" value="Genomic_DNA"/>
</dbReference>
<gene>
    <name evidence="1" type="ORF">C4K68_22650</name>
</gene>
<name>A0A2S5KJR5_9PROT</name>
<protein>
    <submittedName>
        <fullName evidence="1">Uncharacterized protein</fullName>
    </submittedName>
</protein>
<evidence type="ECO:0000313" key="1">
    <source>
        <dbReference type="EMBL" id="PPC75028.1"/>
    </source>
</evidence>
<dbReference type="AlphaFoldDB" id="A0A2S5KJR5"/>
<organism evidence="1 2">
    <name type="scientific">Proteobacteria bacterium 228</name>
    <dbReference type="NCBI Taxonomy" id="2083153"/>
    <lineage>
        <taxon>Bacteria</taxon>
        <taxon>Pseudomonadati</taxon>
        <taxon>Pseudomonadota</taxon>
    </lineage>
</organism>
<comment type="caution">
    <text evidence="1">The sequence shown here is derived from an EMBL/GenBank/DDBJ whole genome shotgun (WGS) entry which is preliminary data.</text>
</comment>
<dbReference type="Proteomes" id="UP000238196">
    <property type="component" value="Unassembled WGS sequence"/>
</dbReference>
<reference evidence="1 2" key="1">
    <citation type="submission" date="2018-02" db="EMBL/GenBank/DDBJ databases">
        <title>novel marine gammaproteobacteria from coastal saline agro ecosystem.</title>
        <authorList>
            <person name="Krishnan R."/>
            <person name="Ramesh Kumar N."/>
        </authorList>
    </citation>
    <scope>NUCLEOTIDE SEQUENCE [LARGE SCALE GENOMIC DNA]</scope>
    <source>
        <strain evidence="1 2">228</strain>
    </source>
</reference>